<dbReference type="InterPro" id="IPR051011">
    <property type="entry name" value="Metal_resp_trans_reg"/>
</dbReference>
<keyword evidence="2" id="KW-0238">DNA-binding</keyword>
<organism evidence="5 6">
    <name type="scientific">Streptomyces vinaceus</name>
    <dbReference type="NCBI Taxonomy" id="1960"/>
    <lineage>
        <taxon>Bacteria</taxon>
        <taxon>Bacillati</taxon>
        <taxon>Actinomycetota</taxon>
        <taxon>Actinomycetes</taxon>
        <taxon>Kitasatosporales</taxon>
        <taxon>Streptomycetaceae</taxon>
        <taxon>Streptomyces</taxon>
    </lineage>
</organism>
<evidence type="ECO:0000256" key="3">
    <source>
        <dbReference type="ARBA" id="ARBA00023163"/>
    </source>
</evidence>
<evidence type="ECO:0000313" key="5">
    <source>
        <dbReference type="EMBL" id="QEV46478.1"/>
    </source>
</evidence>
<dbReference type="KEGG" id="svn:CP980_16450"/>
<evidence type="ECO:0000256" key="2">
    <source>
        <dbReference type="ARBA" id="ARBA00023125"/>
    </source>
</evidence>
<evidence type="ECO:0000313" key="6">
    <source>
        <dbReference type="Proteomes" id="UP000325563"/>
    </source>
</evidence>
<dbReference type="EMBL" id="CP023692">
    <property type="protein sequence ID" value="QEV46478.1"/>
    <property type="molecule type" value="Genomic_DNA"/>
</dbReference>
<dbReference type="RefSeq" id="WP_132758249.1">
    <property type="nucleotide sequence ID" value="NZ_BNBW01000014.1"/>
</dbReference>
<dbReference type="SMART" id="SM00418">
    <property type="entry name" value="HTH_ARSR"/>
    <property type="match status" value="1"/>
</dbReference>
<evidence type="ECO:0000256" key="1">
    <source>
        <dbReference type="ARBA" id="ARBA00023015"/>
    </source>
</evidence>
<dbReference type="Gene3D" id="1.10.10.10">
    <property type="entry name" value="Winged helix-like DNA-binding domain superfamily/Winged helix DNA-binding domain"/>
    <property type="match status" value="1"/>
</dbReference>
<dbReference type="InterPro" id="IPR036390">
    <property type="entry name" value="WH_DNA-bd_sf"/>
</dbReference>
<dbReference type="Pfam" id="PF12840">
    <property type="entry name" value="HTH_20"/>
    <property type="match status" value="1"/>
</dbReference>
<keyword evidence="3" id="KW-0804">Transcription</keyword>
<dbReference type="AlphaFoldDB" id="A0A5J6JG26"/>
<dbReference type="InterPro" id="IPR036388">
    <property type="entry name" value="WH-like_DNA-bd_sf"/>
</dbReference>
<dbReference type="PANTHER" id="PTHR43132">
    <property type="entry name" value="ARSENICAL RESISTANCE OPERON REPRESSOR ARSR-RELATED"/>
    <property type="match status" value="1"/>
</dbReference>
<dbReference type="InterPro" id="IPR001845">
    <property type="entry name" value="HTH_ArsR_DNA-bd_dom"/>
</dbReference>
<name>A0A5J6JG26_STRVI</name>
<dbReference type="SUPFAM" id="SSF46785">
    <property type="entry name" value="Winged helix' DNA-binding domain"/>
    <property type="match status" value="1"/>
</dbReference>
<sequence>MHFTAEDLLNVTFASEPAPLVELSMALIAWQRTDERAVFGRWRAAVGRELPGRARPLLDLLRPDGDNPQFIEPLSRTLEDGLAAVREAAPRLGDGLLYRVAGRAPGAPSWLRALWGQDRTAWDQLETAVRSAHEAVIAPHWPRIRQSFQADVAWRTRLLATHGIKACLAGTHPKAGWSGTVFEVGEPPDYEVRLGGGGLLLMPSAFWTGRPLLADRPDGSHVLHYPAMSPLPLVAEGPAAGALDALLGRTRAAVLQLLVEQRTTSELARDLDISLPSVSEHTRTLRAAGLITTARDGKAVLHSATGLGVDLLHSGR</sequence>
<protein>
    <submittedName>
        <fullName evidence="5">ArsR family transcriptional regulator</fullName>
    </submittedName>
</protein>
<accession>A0A5J6JG26</accession>
<proteinExistence type="predicted"/>
<dbReference type="PROSITE" id="PS50987">
    <property type="entry name" value="HTH_ARSR_2"/>
    <property type="match status" value="1"/>
</dbReference>
<dbReference type="Proteomes" id="UP000325563">
    <property type="component" value="Chromosome"/>
</dbReference>
<dbReference type="PANTHER" id="PTHR43132:SF8">
    <property type="entry name" value="HTH-TYPE TRANSCRIPTIONAL REGULATOR KMTR"/>
    <property type="match status" value="1"/>
</dbReference>
<keyword evidence="6" id="KW-1185">Reference proteome</keyword>
<evidence type="ECO:0000259" key="4">
    <source>
        <dbReference type="PROSITE" id="PS50987"/>
    </source>
</evidence>
<gene>
    <name evidence="5" type="ORF">CP980_16450</name>
</gene>
<dbReference type="InterPro" id="IPR011991">
    <property type="entry name" value="ArsR-like_HTH"/>
</dbReference>
<reference evidence="5 6" key="1">
    <citation type="submission" date="2017-09" db="EMBL/GenBank/DDBJ databases">
        <authorList>
            <person name="Lee N."/>
            <person name="Cho B.-K."/>
        </authorList>
    </citation>
    <scope>NUCLEOTIDE SEQUENCE [LARGE SCALE GENOMIC DNA]</scope>
    <source>
        <strain evidence="5 6">ATCC 27476</strain>
    </source>
</reference>
<dbReference type="PRINTS" id="PR00778">
    <property type="entry name" value="HTHARSR"/>
</dbReference>
<dbReference type="GeneID" id="95612132"/>
<dbReference type="GO" id="GO:0003677">
    <property type="term" value="F:DNA binding"/>
    <property type="evidence" value="ECO:0007669"/>
    <property type="project" value="UniProtKB-KW"/>
</dbReference>
<feature type="domain" description="HTH arsR-type" evidence="4">
    <location>
        <begin position="231"/>
        <end position="316"/>
    </location>
</feature>
<dbReference type="CDD" id="cd00090">
    <property type="entry name" value="HTH_ARSR"/>
    <property type="match status" value="1"/>
</dbReference>
<keyword evidence="1" id="KW-0805">Transcription regulation</keyword>
<dbReference type="GO" id="GO:0003700">
    <property type="term" value="F:DNA-binding transcription factor activity"/>
    <property type="evidence" value="ECO:0007669"/>
    <property type="project" value="InterPro"/>
</dbReference>